<sequence length="58" mass="6406">MATRLGDDPKRGWRWEVGLVEPRTKAFGPNPPYSMPPNHGVGLRKATTQGVLCKGTWS</sequence>
<dbReference type="InParanoid" id="F6H4L4"/>
<dbReference type="EMBL" id="FN595233">
    <property type="protein sequence ID" value="CCB47078.1"/>
    <property type="molecule type" value="Genomic_DNA"/>
</dbReference>
<name>F6H4L4_VITVI</name>
<dbReference type="AlphaFoldDB" id="F6H4L4"/>
<reference evidence="3" key="1">
    <citation type="journal article" date="2007" name="Nature">
        <title>The grapevine genome sequence suggests ancestral hexaploidization in major angiosperm phyla.</title>
        <authorList>
            <consortium name="The French-Italian Public Consortium for Grapevine Genome Characterization."/>
            <person name="Jaillon O."/>
            <person name="Aury J.-M."/>
            <person name="Noel B."/>
            <person name="Policriti A."/>
            <person name="Clepet C."/>
            <person name="Casagrande A."/>
            <person name="Choisne N."/>
            <person name="Aubourg S."/>
            <person name="Vitulo N."/>
            <person name="Jubin C."/>
            <person name="Vezzi A."/>
            <person name="Legeai F."/>
            <person name="Hugueney P."/>
            <person name="Dasilva C."/>
            <person name="Horner D."/>
            <person name="Mica E."/>
            <person name="Jublot D."/>
            <person name="Poulain J."/>
            <person name="Bruyere C."/>
            <person name="Billault A."/>
            <person name="Segurens B."/>
            <person name="Gouyvenoux M."/>
            <person name="Ugarte E."/>
            <person name="Cattonaro F."/>
            <person name="Anthouard V."/>
            <person name="Vico V."/>
            <person name="Del Fabbro C."/>
            <person name="Alaux M."/>
            <person name="Di Gaspero G."/>
            <person name="Dumas V."/>
            <person name="Felice N."/>
            <person name="Paillard S."/>
            <person name="Juman I."/>
            <person name="Moroldo M."/>
            <person name="Scalabrin S."/>
            <person name="Canaguier A."/>
            <person name="Le Clainche I."/>
            <person name="Malacrida G."/>
            <person name="Durand E."/>
            <person name="Pesole G."/>
            <person name="Laucou V."/>
            <person name="Chatelet P."/>
            <person name="Merdinoglu D."/>
            <person name="Delledonne M."/>
            <person name="Pezzotti M."/>
            <person name="Lecharny A."/>
            <person name="Scarpelli C."/>
            <person name="Artiguenave F."/>
            <person name="Pe M.E."/>
            <person name="Valle G."/>
            <person name="Morgante M."/>
            <person name="Caboche M."/>
            <person name="Adam-Blondon A.-F."/>
            <person name="Weissenbach J."/>
            <person name="Quetier F."/>
            <person name="Wincker P."/>
        </authorList>
    </citation>
    <scope>NUCLEOTIDE SEQUENCE [LARGE SCALE GENOMIC DNA]</scope>
    <source>
        <strain evidence="3">cv. Pinot noir / PN40024</strain>
    </source>
</reference>
<evidence type="ECO:0000313" key="3">
    <source>
        <dbReference type="Proteomes" id="UP000009183"/>
    </source>
</evidence>
<proteinExistence type="predicted"/>
<protein>
    <submittedName>
        <fullName evidence="2">Uncharacterized protein</fullName>
    </submittedName>
</protein>
<accession>F6H4L4</accession>
<evidence type="ECO:0000256" key="1">
    <source>
        <dbReference type="SAM" id="MobiDB-lite"/>
    </source>
</evidence>
<dbReference type="HOGENOM" id="CLU_2983005_0_0_1"/>
<evidence type="ECO:0000313" key="2">
    <source>
        <dbReference type="EMBL" id="CCB47078.1"/>
    </source>
</evidence>
<dbReference type="Proteomes" id="UP000009183">
    <property type="component" value="Chromosome 7"/>
</dbReference>
<gene>
    <name evidence="2" type="ordered locus">VIT_07s0031g00810</name>
</gene>
<organism evidence="2 3">
    <name type="scientific">Vitis vinifera</name>
    <name type="common">Grape</name>
    <dbReference type="NCBI Taxonomy" id="29760"/>
    <lineage>
        <taxon>Eukaryota</taxon>
        <taxon>Viridiplantae</taxon>
        <taxon>Streptophyta</taxon>
        <taxon>Embryophyta</taxon>
        <taxon>Tracheophyta</taxon>
        <taxon>Spermatophyta</taxon>
        <taxon>Magnoliopsida</taxon>
        <taxon>eudicotyledons</taxon>
        <taxon>Gunneridae</taxon>
        <taxon>Pentapetalae</taxon>
        <taxon>rosids</taxon>
        <taxon>Vitales</taxon>
        <taxon>Vitaceae</taxon>
        <taxon>Viteae</taxon>
        <taxon>Vitis</taxon>
    </lineage>
</organism>
<dbReference type="PaxDb" id="29760-VIT_07s0031g00810.t01"/>
<keyword evidence="3" id="KW-1185">Reference proteome</keyword>
<feature type="region of interest" description="Disordered" evidence="1">
    <location>
        <begin position="24"/>
        <end position="43"/>
    </location>
</feature>